<accession>A0A0E9R4A5</accession>
<organism evidence="1">
    <name type="scientific">Anguilla anguilla</name>
    <name type="common">European freshwater eel</name>
    <name type="synonym">Muraena anguilla</name>
    <dbReference type="NCBI Taxonomy" id="7936"/>
    <lineage>
        <taxon>Eukaryota</taxon>
        <taxon>Metazoa</taxon>
        <taxon>Chordata</taxon>
        <taxon>Craniata</taxon>
        <taxon>Vertebrata</taxon>
        <taxon>Euteleostomi</taxon>
        <taxon>Actinopterygii</taxon>
        <taxon>Neopterygii</taxon>
        <taxon>Teleostei</taxon>
        <taxon>Anguilliformes</taxon>
        <taxon>Anguillidae</taxon>
        <taxon>Anguilla</taxon>
    </lineage>
</organism>
<dbReference type="EMBL" id="GBXM01084591">
    <property type="protein sequence ID" value="JAH23986.1"/>
    <property type="molecule type" value="Transcribed_RNA"/>
</dbReference>
<reference evidence="1" key="1">
    <citation type="submission" date="2014-11" db="EMBL/GenBank/DDBJ databases">
        <authorList>
            <person name="Amaro Gonzalez C."/>
        </authorList>
    </citation>
    <scope>NUCLEOTIDE SEQUENCE</scope>
</reference>
<name>A0A0E9R4A5_ANGAN</name>
<protein>
    <submittedName>
        <fullName evidence="1">Uncharacterized protein</fullName>
    </submittedName>
</protein>
<proteinExistence type="predicted"/>
<reference evidence="1" key="2">
    <citation type="journal article" date="2015" name="Fish Shellfish Immunol.">
        <title>Early steps in the European eel (Anguilla anguilla)-Vibrio vulnificus interaction in the gills: Role of the RtxA13 toxin.</title>
        <authorList>
            <person name="Callol A."/>
            <person name="Pajuelo D."/>
            <person name="Ebbesson L."/>
            <person name="Teles M."/>
            <person name="MacKenzie S."/>
            <person name="Amaro C."/>
        </authorList>
    </citation>
    <scope>NUCLEOTIDE SEQUENCE</scope>
</reference>
<dbReference type="AlphaFoldDB" id="A0A0E9R4A5"/>
<sequence length="61" mass="7177">MMNDRHRRAKSPAWSLTFTNEQPTVHFPGFRLQIHFQLATSTSIQRNSESTPNYVFRSDHT</sequence>
<evidence type="ECO:0000313" key="1">
    <source>
        <dbReference type="EMBL" id="JAH23986.1"/>
    </source>
</evidence>